<evidence type="ECO:0000256" key="1">
    <source>
        <dbReference type="PIRSR" id="PIRSR015853-1"/>
    </source>
</evidence>
<evidence type="ECO:0000256" key="2">
    <source>
        <dbReference type="PIRSR" id="PIRSR015853-2"/>
    </source>
</evidence>
<dbReference type="CDD" id="cd08663">
    <property type="entry name" value="DAP_dppA_1"/>
    <property type="match status" value="1"/>
</dbReference>
<dbReference type="EMBL" id="BMMA01000001">
    <property type="protein sequence ID" value="GGI70712.1"/>
    <property type="molecule type" value="Genomic_DNA"/>
</dbReference>
<dbReference type="SUPFAM" id="SSF63992">
    <property type="entry name" value="Dipeptide transport protein"/>
    <property type="match status" value="1"/>
</dbReference>
<dbReference type="Pfam" id="PF04951">
    <property type="entry name" value="Peptidase_M55"/>
    <property type="match status" value="1"/>
</dbReference>
<reference evidence="5" key="3">
    <citation type="journal article" date="2019" name="Int. J. Syst. Evol. Microbiol.">
        <title>The Global Catalogue of Microorganisms (GCM) 10K type strain sequencing project: providing services to taxonomists for standard genome sequencing and annotation.</title>
        <authorList>
            <consortium name="The Broad Institute Genomics Platform"/>
            <consortium name="The Broad Institute Genome Sequencing Center for Infectious Disease"/>
            <person name="Wu L."/>
            <person name="Ma J."/>
        </authorList>
    </citation>
    <scope>NUCLEOTIDE SEQUENCE [LARGE SCALE GENOMIC DNA]</scope>
    <source>
        <strain evidence="5">CGMCC 1.8884</strain>
    </source>
</reference>
<gene>
    <name evidence="4" type="ORF">GCM10008021_01590</name>
    <name evidence="3" type="ORF">GCM10010914_01010</name>
</gene>
<keyword evidence="2" id="KW-0862">Zinc</keyword>
<feature type="binding site" evidence="2">
    <location>
        <position position="128"/>
    </location>
    <ligand>
        <name>Zn(2+)</name>
        <dbReference type="ChEBI" id="CHEBI:29105"/>
        <label>2</label>
    </ligand>
</feature>
<evidence type="ECO:0000313" key="4">
    <source>
        <dbReference type="EMBL" id="GGP28508.1"/>
    </source>
</evidence>
<feature type="binding site" evidence="2">
    <location>
        <position position="24"/>
    </location>
    <ligand>
        <name>Zn(2+)</name>
        <dbReference type="ChEBI" id="CHEBI:29105"/>
        <label>1</label>
    </ligand>
</feature>
<evidence type="ECO:0000313" key="5">
    <source>
        <dbReference type="Proteomes" id="UP000630135"/>
    </source>
</evidence>
<dbReference type="InterPro" id="IPR007035">
    <property type="entry name" value="Peptidase_M55"/>
</dbReference>
<comment type="caution">
    <text evidence="3">The sequence shown here is derived from an EMBL/GenBank/DDBJ whole genome shotgun (WGS) entry which is preliminary data.</text>
</comment>
<name>A0AAV4K4R5_9DEIO</name>
<dbReference type="Proteomes" id="UP000630135">
    <property type="component" value="Unassembled WGS sequence"/>
</dbReference>
<proteinExistence type="predicted"/>
<reference evidence="3" key="4">
    <citation type="submission" date="2023-08" db="EMBL/GenBank/DDBJ databases">
        <authorList>
            <person name="Sun Q."/>
            <person name="Zhou Y."/>
        </authorList>
    </citation>
    <scope>NUCLEOTIDE SEQUENCE</scope>
    <source>
        <strain evidence="4">CGMCC 1.8884</strain>
        <strain evidence="3">CGMCC 1.8885</strain>
    </source>
</reference>
<feature type="binding site" evidence="2">
    <location>
        <position position="26"/>
    </location>
    <ligand>
        <name>Zn(2+)</name>
        <dbReference type="ChEBI" id="CHEBI:29105"/>
        <label>1</label>
    </ligand>
</feature>
<reference evidence="3" key="2">
    <citation type="journal article" date="2014" name="Int. J. Syst. Evol. Microbiol.">
        <title>Complete genome sequence of Corynebacterium casei LMG S-19264T (=DSM 44701T), isolated from a smear-ripened cheese.</title>
        <authorList>
            <consortium name="US DOE Joint Genome Institute (JGI-PGF)"/>
            <person name="Walter F."/>
            <person name="Albersmeier A."/>
            <person name="Kalinowski J."/>
            <person name="Ruckert C."/>
        </authorList>
    </citation>
    <scope>NUCLEOTIDE SEQUENCE</scope>
    <source>
        <strain evidence="3">CGMCC 1.8885</strain>
    </source>
</reference>
<feature type="binding site" evidence="2">
    <location>
        <position position="24"/>
    </location>
    <ligand>
        <name>Zn(2+)</name>
        <dbReference type="ChEBI" id="CHEBI:29105"/>
        <label>2</label>
    </ligand>
</feature>
<dbReference type="EMBL" id="BMLZ01000001">
    <property type="protein sequence ID" value="GGP28508.1"/>
    <property type="molecule type" value="Genomic_DNA"/>
</dbReference>
<sequence>MGAVYLPFRRTFTLICVKVVISVDMEGICGVASWVQVSPPEFGGPVSGSEYEKARIQMTREAAAAAEGAFAAGASEVLVNDSHDTMRNLLPELLPERVRYTTGNDKPLSMVQGVQESGVGALLFVGYHARAGSMRGPLAHTWNGFVRNVRVGGVDTGEYGLNALLAGQYGVPVAFASGDDVAMNEIRAELGEGVETVAVKEGLSSFAALHLHPAEAVRRIRAGAEAGVRRAASLAPHVTRWPAPCQLSFDHQSRADACERVPGITRVDAVTVGWESDSAYHLFQTFRLLAKVAEVRLDG</sequence>
<accession>A0AAV4K4R5</accession>
<evidence type="ECO:0000313" key="3">
    <source>
        <dbReference type="EMBL" id="GGI70712.1"/>
    </source>
</evidence>
<dbReference type="PIRSF" id="PIRSF015853">
    <property type="entry name" value="Pep_DppA"/>
    <property type="match status" value="1"/>
</dbReference>
<organism evidence="3 6">
    <name type="scientific">Deinococcus wulumuqiensis</name>
    <dbReference type="NCBI Taxonomy" id="980427"/>
    <lineage>
        <taxon>Bacteria</taxon>
        <taxon>Thermotogati</taxon>
        <taxon>Deinococcota</taxon>
        <taxon>Deinococci</taxon>
        <taxon>Deinococcales</taxon>
        <taxon>Deinococcaceae</taxon>
        <taxon>Deinococcus</taxon>
    </lineage>
</organism>
<reference evidence="4" key="1">
    <citation type="journal article" date="2014" name="Int. J. Syst. Evol. Microbiol.">
        <title>Complete genome of a new Firmicutes species belonging to the dominant human colonic microbiota ('Ruminococcus bicirculans') reveals two chromosomes and a selective capacity to utilize plant glucans.</title>
        <authorList>
            <consortium name="NISC Comparative Sequencing Program"/>
            <person name="Wegmann U."/>
            <person name="Louis P."/>
            <person name="Goesmann A."/>
            <person name="Henrissat B."/>
            <person name="Duncan S.H."/>
            <person name="Flint H.J."/>
        </authorList>
    </citation>
    <scope>NUCLEOTIDE SEQUENCE</scope>
    <source>
        <strain evidence="4">CGMCC 1.8884</strain>
    </source>
</reference>
<dbReference type="Gene3D" id="3.30.1360.130">
    <property type="entry name" value="Dipeptide transport protein"/>
    <property type="match status" value="1"/>
</dbReference>
<feature type="binding site" evidence="2">
    <location>
        <position position="158"/>
    </location>
    <ligand>
        <name>Zn(2+)</name>
        <dbReference type="ChEBI" id="CHEBI:29105"/>
        <label>2</label>
    </ligand>
</feature>
<dbReference type="InterPro" id="IPR027476">
    <property type="entry name" value="DppA_N"/>
</dbReference>
<dbReference type="GO" id="GO:0046872">
    <property type="term" value="F:metal ion binding"/>
    <property type="evidence" value="ECO:0007669"/>
    <property type="project" value="UniProtKB-KW"/>
</dbReference>
<feature type="binding site" evidence="2">
    <location>
        <position position="83"/>
    </location>
    <ligand>
        <name>Zn(2+)</name>
        <dbReference type="ChEBI" id="CHEBI:29105"/>
        <label>2</label>
    </ligand>
</feature>
<dbReference type="InterPro" id="IPR036177">
    <property type="entry name" value="Peptidase_M55_sf"/>
</dbReference>
<protein>
    <submittedName>
        <fullName evidence="3">Peptide ABC transporter</fullName>
    </submittedName>
</protein>
<keyword evidence="2" id="KW-0479">Metal-binding</keyword>
<keyword evidence="5" id="KW-1185">Reference proteome</keyword>
<dbReference type="Proteomes" id="UP000652720">
    <property type="component" value="Unassembled WGS sequence"/>
</dbReference>
<dbReference type="Gene3D" id="3.40.50.10780">
    <property type="entry name" value="Dipeptide transport protein"/>
    <property type="match status" value="1"/>
</dbReference>
<dbReference type="AlphaFoldDB" id="A0AAV4K4R5"/>
<feature type="active site" description="Nucleophile" evidence="1">
    <location>
        <position position="140"/>
    </location>
</feature>
<evidence type="ECO:0000313" key="6">
    <source>
        <dbReference type="Proteomes" id="UP000652720"/>
    </source>
</evidence>